<name>A0A662Z953_9GAMM</name>
<protein>
    <submittedName>
        <fullName evidence="1">Uncharacterized protein</fullName>
    </submittedName>
</protein>
<accession>A0A662Z953</accession>
<reference evidence="1 2" key="1">
    <citation type="submission" date="2016-10" db="EMBL/GenBank/DDBJ databases">
        <authorList>
            <person name="Varghese N."/>
            <person name="Submissions S."/>
        </authorList>
    </citation>
    <scope>NUCLEOTIDE SEQUENCE [LARGE SCALE GENOMIC DNA]</scope>
    <source>
        <strain evidence="1 2">22B</strain>
    </source>
</reference>
<keyword evidence="2" id="KW-1185">Reference proteome</keyword>
<dbReference type="RefSeq" id="WP_074838728.1">
    <property type="nucleotide sequence ID" value="NZ_CP047056.1"/>
</dbReference>
<evidence type="ECO:0000313" key="2">
    <source>
        <dbReference type="Proteomes" id="UP000243374"/>
    </source>
</evidence>
<dbReference type="AlphaFoldDB" id="A0A662Z953"/>
<proteinExistence type="predicted"/>
<sequence>MYSRIKTESDRFPPLATKITYSNLIELFENKFPESFYRVLRLKALYSGIAYAFTDDFFSQVDSLFAYNEFPFHQAFFNQWENTGCHRTLLKIRGYGIPSFENGSKEARELNSKLIEKFFEDNKLFVSFLLLEETVKNSTKVFNYRRPDFLGYIEVYYTVCIKIGILKNDSELIKGITKKLKAHFSNNAYQVENCVFNAVFSVLGTYSIDESWFDSRDNYIKNLFYNTAVYALINYAYYDPVVFSKPFDETIFTRFESFNAPLIFKALCGDRVAAVEFIDKEKNGQKNDQKQVVLQNKLTLCLLHNLKDSFEKQFIAFDKIVKGRIGKIFSGKNFGAVCACIGYLKYGTPSQKEFLSYTNMNVNYSEFQVADNLGNGLSGFFSVKALYFLDTRDEENCESHLHTASSGKYFRKSNFFDIMLLVASKIRCDLSVSDSEQAFLLNIYNRISKIECFRNLCASLIINSNLYTENELSGIHVNLNNGEEPFDLINIIEDVPEWQFQINNLIDIFKVSTNNTVASVVKKDRKLIWVVTYDGLALNAFEKDTDSNGEVCKGKQLSLYQLMRKTDEFAFLSKDDKLIISEIQRIYDLCHDTRNWNRPDWISAKEVLTEPMIKVLHSIKGLYIDSGYSIQPLKIIKSALKCNLSEENGKINLVLDQKIKDRVNMFNDSEKDLIIKNAPDEIVWYHIGRPEMQAADILYDGITLPKKEFNKLIPLCFGNTPVLSISGDVKTSEVDANSRIVIQMEHKNDTFYGLVGVKPFGKAKSPLYQVASGPVDPIYNFVQTAEGANDQPLNSDSMSTIKCHRDFALEKASLDKLINACPTFADNYEQGYLSIDMFLHDLNLAIITLPLTPSLAVIIT</sequence>
<organism evidence="1 2">
    <name type="scientific">Succinivibrio dextrinosolvens</name>
    <dbReference type="NCBI Taxonomy" id="83771"/>
    <lineage>
        <taxon>Bacteria</taxon>
        <taxon>Pseudomonadati</taxon>
        <taxon>Pseudomonadota</taxon>
        <taxon>Gammaproteobacteria</taxon>
        <taxon>Aeromonadales</taxon>
        <taxon>Succinivibrionaceae</taxon>
        <taxon>Succinivibrio</taxon>
    </lineage>
</organism>
<evidence type="ECO:0000313" key="1">
    <source>
        <dbReference type="EMBL" id="SFJ82336.1"/>
    </source>
</evidence>
<dbReference type="EMBL" id="FOSF01000003">
    <property type="protein sequence ID" value="SFJ82336.1"/>
    <property type="molecule type" value="Genomic_DNA"/>
</dbReference>
<dbReference type="Proteomes" id="UP000243374">
    <property type="component" value="Unassembled WGS sequence"/>
</dbReference>
<gene>
    <name evidence="1" type="ORF">SAMN04487865_100371</name>
</gene>